<dbReference type="GO" id="GO:0005737">
    <property type="term" value="C:cytoplasm"/>
    <property type="evidence" value="ECO:0007669"/>
    <property type="project" value="TreeGrafter"/>
</dbReference>
<dbReference type="Gene3D" id="1.10.1870.10">
    <property type="entry name" value="Domain 3, Saccharopine reductase"/>
    <property type="match status" value="1"/>
</dbReference>
<proteinExistence type="predicted"/>
<dbReference type="Proteomes" id="UP000391834">
    <property type="component" value="Unassembled WGS sequence"/>
</dbReference>
<evidence type="ECO:0000313" key="4">
    <source>
        <dbReference type="EMBL" id="GET35015.1"/>
    </source>
</evidence>
<evidence type="ECO:0000259" key="3">
    <source>
        <dbReference type="Pfam" id="PF16653"/>
    </source>
</evidence>
<organism evidence="4 5">
    <name type="scientific">Prolixibacter bellariivorans</name>
    <dbReference type="NCBI Taxonomy" id="314319"/>
    <lineage>
        <taxon>Bacteria</taxon>
        <taxon>Pseudomonadati</taxon>
        <taxon>Bacteroidota</taxon>
        <taxon>Bacteroidia</taxon>
        <taxon>Marinilabiliales</taxon>
        <taxon>Prolixibacteraceae</taxon>
        <taxon>Prolixibacter</taxon>
    </lineage>
</organism>
<gene>
    <name evidence="4" type="ORF">PbJCM13498_38780</name>
</gene>
<reference evidence="4 5" key="1">
    <citation type="submission" date="2019-10" db="EMBL/GenBank/DDBJ databases">
        <title>Prolixibacter strains distinguished by the presence of nitrate reductase genes were adept at nitrate-dependent anaerobic corrosion of metallic iron and carbon steel.</title>
        <authorList>
            <person name="Iino T."/>
            <person name="Shono N."/>
            <person name="Ito K."/>
            <person name="Nakamura R."/>
            <person name="Sueoka K."/>
            <person name="Harayama S."/>
            <person name="Ohkuma M."/>
        </authorList>
    </citation>
    <scope>NUCLEOTIDE SEQUENCE [LARGE SCALE GENOMIC DNA]</scope>
    <source>
        <strain evidence="4 5">JCM 13498</strain>
    </source>
</reference>
<sequence length="442" mass="50407">MKKIFIIGAGRSSATLIRYLEEQAPTYGWEITVGDQDINLVKEKISPPTRALVFDVFDEQQRDLEIEQADIVVSMLPARLHQVVALACLKFGKSLLTASYVSDELNDLDAEVKAKGLLFLNEMGVDPGIDHMSAMRLIDRVKHEGHAITDFESFTGGLVAPESDNNPWNYKFTWNPRNVVVAGQGGPAKFLQEGKYKYIPYNRLFRRTEVIDIEGFGKFEGYANRDSLKYIDKYNLQGVPTVYRGTLRRPGYCRAWDIFVQLGATDDTYFMENTENMTYKEFINSFLYYAEAAVRLKLYHYMHIDQDSDIIDKLEYLELFSDKKIGLKRATPAQILEHILSEKWKMEPDDKDMVVMWHKLLYKKNGDSDPVKMTSSMVVLGEDSVHTAMSKTVGLPLAIATKMVMTGQIALTGVHIPNRKEIYEPVLNELENYGITFVEKEG</sequence>
<evidence type="ECO:0000256" key="1">
    <source>
        <dbReference type="ARBA" id="ARBA00023002"/>
    </source>
</evidence>
<dbReference type="GO" id="GO:0004753">
    <property type="term" value="F:saccharopine dehydrogenase activity"/>
    <property type="evidence" value="ECO:0007669"/>
    <property type="project" value="TreeGrafter"/>
</dbReference>
<name>A0A5M4B4D9_9BACT</name>
<dbReference type="OrthoDB" id="973788at2"/>
<evidence type="ECO:0000313" key="5">
    <source>
        <dbReference type="Proteomes" id="UP000391834"/>
    </source>
</evidence>
<evidence type="ECO:0000259" key="2">
    <source>
        <dbReference type="Pfam" id="PF03435"/>
    </source>
</evidence>
<keyword evidence="1" id="KW-0560">Oxidoreductase</keyword>
<dbReference type="RefSeq" id="WP_025865949.1">
    <property type="nucleotide sequence ID" value="NZ_BLAX01000001.1"/>
</dbReference>
<dbReference type="SUPFAM" id="SSF55347">
    <property type="entry name" value="Glyceraldehyde-3-phosphate dehydrogenase-like, C-terminal domain"/>
    <property type="match status" value="1"/>
</dbReference>
<feature type="domain" description="Saccharopine dehydrogenase NADP binding" evidence="2">
    <location>
        <begin position="4"/>
        <end position="118"/>
    </location>
</feature>
<dbReference type="GO" id="GO:0019878">
    <property type="term" value="P:lysine biosynthetic process via aminoadipic acid"/>
    <property type="evidence" value="ECO:0007669"/>
    <property type="project" value="TreeGrafter"/>
</dbReference>
<dbReference type="Gene3D" id="3.30.360.10">
    <property type="entry name" value="Dihydrodipicolinate Reductase, domain 2"/>
    <property type="match status" value="1"/>
</dbReference>
<dbReference type="InterPro" id="IPR036291">
    <property type="entry name" value="NAD(P)-bd_dom_sf"/>
</dbReference>
<dbReference type="EMBL" id="BLAX01000001">
    <property type="protein sequence ID" value="GET35015.1"/>
    <property type="molecule type" value="Genomic_DNA"/>
</dbReference>
<feature type="domain" description="Saccharopine dehydrogenase-like C-terminal" evidence="3">
    <location>
        <begin position="124"/>
        <end position="435"/>
    </location>
</feature>
<dbReference type="InterPro" id="IPR032095">
    <property type="entry name" value="Sacchrp_dh-like_C"/>
</dbReference>
<dbReference type="AlphaFoldDB" id="A0A5M4B4D9"/>
<dbReference type="Pfam" id="PF16653">
    <property type="entry name" value="Sacchrp_dh_C"/>
    <property type="match status" value="1"/>
</dbReference>
<dbReference type="Pfam" id="PF03435">
    <property type="entry name" value="Sacchrp_dh_NADP"/>
    <property type="match status" value="1"/>
</dbReference>
<dbReference type="PANTHER" id="PTHR11133">
    <property type="entry name" value="SACCHAROPINE DEHYDROGENASE"/>
    <property type="match status" value="1"/>
</dbReference>
<dbReference type="InterPro" id="IPR005097">
    <property type="entry name" value="Sacchrp_dh_NADP-bd"/>
</dbReference>
<dbReference type="Gene3D" id="3.40.50.720">
    <property type="entry name" value="NAD(P)-binding Rossmann-like Domain"/>
    <property type="match status" value="1"/>
</dbReference>
<accession>A0A5M4B4D9</accession>
<keyword evidence="5" id="KW-1185">Reference proteome</keyword>
<protein>
    <submittedName>
        <fullName evidence="4">Saccharopine dehydrogenase</fullName>
    </submittedName>
</protein>
<dbReference type="InterPro" id="IPR051168">
    <property type="entry name" value="AASS"/>
</dbReference>
<dbReference type="PANTHER" id="PTHR11133:SF22">
    <property type="entry name" value="ALPHA-AMINOADIPIC SEMIALDEHYDE SYNTHASE, MITOCHONDRIAL"/>
    <property type="match status" value="1"/>
</dbReference>
<dbReference type="SUPFAM" id="SSF51735">
    <property type="entry name" value="NAD(P)-binding Rossmann-fold domains"/>
    <property type="match status" value="1"/>
</dbReference>
<comment type="caution">
    <text evidence="4">The sequence shown here is derived from an EMBL/GenBank/DDBJ whole genome shotgun (WGS) entry which is preliminary data.</text>
</comment>